<dbReference type="STRING" id="597456.A0A0L7R3W9"/>
<accession>A0A0L7R3W9</accession>
<feature type="domain" description="Coiled-coil" evidence="2">
    <location>
        <begin position="246"/>
        <end position="413"/>
    </location>
</feature>
<gene>
    <name evidence="3" type="ORF">WH47_00494</name>
</gene>
<dbReference type="PANTHER" id="PTHR23247">
    <property type="entry name" value="NY-REN-41 ANTIGEN L15 -RELATED"/>
    <property type="match status" value="1"/>
</dbReference>
<feature type="compositionally biased region" description="Basic and acidic residues" evidence="1">
    <location>
        <begin position="346"/>
        <end position="383"/>
    </location>
</feature>
<evidence type="ECO:0000313" key="3">
    <source>
        <dbReference type="EMBL" id="KOC65524.1"/>
    </source>
</evidence>
<feature type="compositionally biased region" description="Basic residues" evidence="1">
    <location>
        <begin position="299"/>
        <end position="308"/>
    </location>
</feature>
<reference evidence="3 4" key="1">
    <citation type="submission" date="2015-07" db="EMBL/GenBank/DDBJ databases">
        <title>The genome of Habropoda laboriosa.</title>
        <authorList>
            <person name="Pan H."/>
            <person name="Kapheim K."/>
        </authorList>
    </citation>
    <scope>NUCLEOTIDE SEQUENCE [LARGE SCALE GENOMIC DNA]</scope>
    <source>
        <strain evidence="3">0110345459</strain>
    </source>
</reference>
<keyword evidence="4" id="KW-1185">Reference proteome</keyword>
<evidence type="ECO:0000259" key="2">
    <source>
        <dbReference type="Pfam" id="PF13904"/>
    </source>
</evidence>
<dbReference type="PANTHER" id="PTHR23247:SF2">
    <property type="entry name" value="COILED-COIL DOMAIN-CONTAINING PROTEIN 34"/>
    <property type="match status" value="1"/>
</dbReference>
<feature type="region of interest" description="Disordered" evidence="1">
    <location>
        <begin position="344"/>
        <end position="436"/>
    </location>
</feature>
<feature type="compositionally biased region" description="Basic and acidic residues" evidence="1">
    <location>
        <begin position="258"/>
        <end position="296"/>
    </location>
</feature>
<proteinExistence type="predicted"/>
<dbReference type="EMBL" id="KQ414661">
    <property type="protein sequence ID" value="KOC65524.1"/>
    <property type="molecule type" value="Genomic_DNA"/>
</dbReference>
<evidence type="ECO:0000256" key="1">
    <source>
        <dbReference type="SAM" id="MobiDB-lite"/>
    </source>
</evidence>
<dbReference type="Pfam" id="PF13904">
    <property type="entry name" value="CCDC34"/>
    <property type="match status" value="1"/>
</dbReference>
<dbReference type="AlphaFoldDB" id="A0A0L7R3W9"/>
<feature type="region of interest" description="Disordered" evidence="1">
    <location>
        <begin position="258"/>
        <end position="316"/>
    </location>
</feature>
<dbReference type="OrthoDB" id="6591885at2759"/>
<sequence>MLDSDVDSWYDWKQGDNTNEMYTGSNDNTKNGVQLISSDCSRNFISDDSPRGNSRSNGLICYGGMPTSSRSGPEIRFINPAIYAETLNNEDVEHEVEIRVKVSSKDDGQIMANCGDSAKINNMMSALSIDNNLTTPYVNQAGDQVSAQETYRCYSLNSPGTSASLQSSVARSKSVTSCRSSNGVERRCKIAREHKTDSSNELYRDIDTEEQRYTINGHRIVQVSTSSLSSIRISEDKSNESDLAKKISYTEWTRRKEQVARRKKEEEDQVERKKQEEVERLAREKEDRESRERENFLKWSKRKKKEKERKKAVVEKEMELQKQLKQVEDKASVVKTLYLRQWARKKKEEEKARQKKEEIKQKQIEEERKKRLEDSTKAYEKWRKTAKNKPKPATQGLLPHQKAKPAYVNPTPWQRIVDDIEDFQEDVSDSGRKTQN</sequence>
<organism evidence="3 4">
    <name type="scientific">Habropoda laboriosa</name>
    <dbReference type="NCBI Taxonomy" id="597456"/>
    <lineage>
        <taxon>Eukaryota</taxon>
        <taxon>Metazoa</taxon>
        <taxon>Ecdysozoa</taxon>
        <taxon>Arthropoda</taxon>
        <taxon>Hexapoda</taxon>
        <taxon>Insecta</taxon>
        <taxon>Pterygota</taxon>
        <taxon>Neoptera</taxon>
        <taxon>Endopterygota</taxon>
        <taxon>Hymenoptera</taxon>
        <taxon>Apocrita</taxon>
        <taxon>Aculeata</taxon>
        <taxon>Apoidea</taxon>
        <taxon>Anthophila</taxon>
        <taxon>Apidae</taxon>
        <taxon>Habropoda</taxon>
    </lineage>
</organism>
<dbReference type="Proteomes" id="UP000053825">
    <property type="component" value="Unassembled WGS sequence"/>
</dbReference>
<feature type="compositionally biased region" description="Acidic residues" evidence="1">
    <location>
        <begin position="419"/>
        <end position="428"/>
    </location>
</feature>
<evidence type="ECO:0000313" key="4">
    <source>
        <dbReference type="Proteomes" id="UP000053825"/>
    </source>
</evidence>
<dbReference type="InterPro" id="IPR025259">
    <property type="entry name" value="CCDC34/181"/>
</dbReference>
<dbReference type="InterPro" id="IPR045323">
    <property type="entry name" value="CCDC34"/>
</dbReference>
<name>A0A0L7R3W9_9HYME</name>
<protein>
    <recommendedName>
        <fullName evidence="2">Coiled-coil domain-containing protein</fullName>
    </recommendedName>
</protein>